<protein>
    <submittedName>
        <fullName evidence="1">Uncharacterized protein</fullName>
    </submittedName>
</protein>
<dbReference type="EMBL" id="JACVDC010000006">
    <property type="protein sequence ID" value="MBC9795131.1"/>
    <property type="molecule type" value="Genomic_DNA"/>
</dbReference>
<organism evidence="1 2">
    <name type="scientific">Sinomicrobium weinanense</name>
    <dbReference type="NCBI Taxonomy" id="2842200"/>
    <lineage>
        <taxon>Bacteria</taxon>
        <taxon>Pseudomonadati</taxon>
        <taxon>Bacteroidota</taxon>
        <taxon>Flavobacteriia</taxon>
        <taxon>Flavobacteriales</taxon>
        <taxon>Flavobacteriaceae</taxon>
        <taxon>Sinomicrobium</taxon>
    </lineage>
</organism>
<sequence>MKYTTTLIVVTLFFAVSVVLALHIAAPKKENHKHAGFDRVFAANDILRPLDTLDLRYHSYYIAGVDNSHLYLGNSQVPSHIVEAKLNNLKDTIHHNISVGNLKYRSIQVKVVAPYFYLTDGVIPFIYRGNITDWTAAPYKNNAYFMNAVPMDNGMLALIGLDNDMGKVFFKVTKGNPKLEVFPGLLEAQGGEVIFSTEGKLHYDKKTKQLTYVYLYRNQFLLMDDGFNLLYKGNTIDTISRVKIKVGEISSESTFTMAKPPISVNKRSTVSGNYLYVNSNILAGNEDPDTFENASIIDVYHLEKGEYEFSFYIPTYKEETLKEFMVIDNDTVIVKYRQYIVTYTLNTTYSNRSLTI</sequence>
<reference evidence="1 2" key="1">
    <citation type="submission" date="2020-09" db="EMBL/GenBank/DDBJ databases">
        <title>Sinomicrobium weinanense sp. nov., a halophilic bacteria isolated from saline-alkali soil.</title>
        <authorList>
            <person name="Wu P."/>
            <person name="Ren H."/>
            <person name="Mei Y."/>
            <person name="Liang Y."/>
            <person name="Chen Z."/>
        </authorList>
    </citation>
    <scope>NUCLEOTIDE SEQUENCE [LARGE SCALE GENOMIC DNA]</scope>
    <source>
        <strain evidence="1 2">FJxs</strain>
    </source>
</reference>
<dbReference type="RefSeq" id="WP_187964281.1">
    <property type="nucleotide sequence ID" value="NZ_JACVDC010000006.1"/>
</dbReference>
<gene>
    <name evidence="1" type="ORF">IBL28_04080</name>
</gene>
<dbReference type="AlphaFoldDB" id="A0A926Q2N8"/>
<proteinExistence type="predicted"/>
<evidence type="ECO:0000313" key="1">
    <source>
        <dbReference type="EMBL" id="MBC9795131.1"/>
    </source>
</evidence>
<evidence type="ECO:0000313" key="2">
    <source>
        <dbReference type="Proteomes" id="UP000653730"/>
    </source>
</evidence>
<name>A0A926Q2N8_9FLAO</name>
<accession>A0A926Q2N8</accession>
<keyword evidence="2" id="KW-1185">Reference proteome</keyword>
<comment type="caution">
    <text evidence="1">The sequence shown here is derived from an EMBL/GenBank/DDBJ whole genome shotgun (WGS) entry which is preliminary data.</text>
</comment>
<dbReference type="Proteomes" id="UP000653730">
    <property type="component" value="Unassembled WGS sequence"/>
</dbReference>